<dbReference type="PANTHER" id="PTHR21008">
    <property type="entry name" value="S-ADENOSYLMETHIONINE SENSOR UPSTREAM OF MTORC1-RELATED"/>
    <property type="match status" value="1"/>
</dbReference>
<dbReference type="GeneID" id="18762974"/>
<evidence type="ECO:0000313" key="6">
    <source>
        <dbReference type="EMBL" id="EKD14828.1"/>
    </source>
</evidence>
<dbReference type="OrthoDB" id="5954793at2759"/>
<dbReference type="eggNOG" id="ENOG502R82D">
    <property type="taxonomic scope" value="Eukaryota"/>
</dbReference>
<comment type="function">
    <text evidence="4">S-adenosyl-L-methionine-dependent methyltransferase that specifically methylates the N(1) position of an adenine present in helix 65 in 25S rRNA.</text>
</comment>
<dbReference type="Pfam" id="PF11968">
    <property type="entry name" value="Bmt2"/>
    <property type="match status" value="1"/>
</dbReference>
<dbReference type="FunCoup" id="K1X1Z5">
    <property type="interactions" value="86"/>
</dbReference>
<dbReference type="HOGENOM" id="CLU_041583_1_0_1"/>
<dbReference type="AlphaFoldDB" id="K1X1Z5"/>
<dbReference type="InterPro" id="IPR021867">
    <property type="entry name" value="Bmt2/SAMTOR"/>
</dbReference>
<dbReference type="SUPFAM" id="SSF53335">
    <property type="entry name" value="S-adenosyl-L-methionine-dependent methyltransferases"/>
    <property type="match status" value="1"/>
</dbReference>
<dbReference type="GO" id="GO:0005730">
    <property type="term" value="C:nucleolus"/>
    <property type="evidence" value="ECO:0007669"/>
    <property type="project" value="UniProtKB-SubCell"/>
</dbReference>
<comment type="subcellular location">
    <subcellularLocation>
        <location evidence="4">Nucleus</location>
        <location evidence="4">Nucleolus</location>
    </subcellularLocation>
</comment>
<dbReference type="PANTHER" id="PTHR21008:SF1">
    <property type="entry name" value="25S RRNA (ADENINE(2142)-N(1))-METHYLTRANSFERASE"/>
    <property type="match status" value="1"/>
</dbReference>
<keyword evidence="4" id="KW-0539">Nucleus</keyword>
<dbReference type="HAMAP" id="MF_03044">
    <property type="entry name" value="BMT2"/>
    <property type="match status" value="1"/>
</dbReference>
<comment type="similarity">
    <text evidence="4">Belongs to the BMT2 family.</text>
</comment>
<reference evidence="6 7" key="1">
    <citation type="journal article" date="2012" name="BMC Genomics">
        <title>Sequencing the genome of Marssonina brunnea reveals fungus-poplar co-evolution.</title>
        <authorList>
            <person name="Zhu S."/>
            <person name="Cao Y.-Z."/>
            <person name="Jiang C."/>
            <person name="Tan B.-Y."/>
            <person name="Wang Z."/>
            <person name="Feng S."/>
            <person name="Zhang L."/>
            <person name="Su X.-H."/>
            <person name="Brejova B."/>
            <person name="Vinar T."/>
            <person name="Xu M."/>
            <person name="Wang M.-X."/>
            <person name="Zhang S.-G."/>
            <person name="Huang M.-R."/>
            <person name="Wu R."/>
            <person name="Zhou Y."/>
        </authorList>
    </citation>
    <scope>NUCLEOTIDE SEQUENCE [LARGE SCALE GENOMIC DNA]</scope>
    <source>
        <strain evidence="6 7">MB_m1</strain>
    </source>
</reference>
<evidence type="ECO:0000256" key="5">
    <source>
        <dbReference type="SAM" id="MobiDB-lite"/>
    </source>
</evidence>
<dbReference type="Proteomes" id="UP000006753">
    <property type="component" value="Unassembled WGS sequence"/>
</dbReference>
<protein>
    <recommendedName>
        <fullName evidence="4">25S rRNA adenine-N(1) methyltransferase</fullName>
        <ecNumber evidence="4">2.1.1.-</ecNumber>
    </recommendedName>
</protein>
<evidence type="ECO:0000256" key="1">
    <source>
        <dbReference type="ARBA" id="ARBA00022603"/>
    </source>
</evidence>
<keyword evidence="1 4" id="KW-0489">Methyltransferase</keyword>
<dbReference type="InParanoid" id="K1X1Z5"/>
<keyword evidence="7" id="KW-1185">Reference proteome</keyword>
<organism evidence="6 7">
    <name type="scientific">Marssonina brunnea f. sp. multigermtubi (strain MB_m1)</name>
    <name type="common">Marssonina leaf spot fungus</name>
    <dbReference type="NCBI Taxonomy" id="1072389"/>
    <lineage>
        <taxon>Eukaryota</taxon>
        <taxon>Fungi</taxon>
        <taxon>Dikarya</taxon>
        <taxon>Ascomycota</taxon>
        <taxon>Pezizomycotina</taxon>
        <taxon>Leotiomycetes</taxon>
        <taxon>Helotiales</taxon>
        <taxon>Drepanopezizaceae</taxon>
        <taxon>Drepanopeziza</taxon>
    </lineage>
</organism>
<evidence type="ECO:0000256" key="3">
    <source>
        <dbReference type="ARBA" id="ARBA00022691"/>
    </source>
</evidence>
<evidence type="ECO:0000313" key="7">
    <source>
        <dbReference type="Proteomes" id="UP000006753"/>
    </source>
</evidence>
<gene>
    <name evidence="6" type="ORF">MBM_07039</name>
</gene>
<sequence length="294" mass="32667">MAKKKATKLKSLSQGRPPTVKPLRSISSKATRTLIRTHHTLEKQKAKALADGDDAKAAVIAKQIESRGGIQSYQKASLTGQTNERGGDSSKILMEWLEKPVAALLKDQAAKGQPARLLEVGALSVGNACSRSKLFEVERIDLNSQAEGIKQQDFMERPIPLEDQDRFDVISLSLVLNYVPDPTGRGEMLLRTLRFLRAVTPSEGLEEIFPSLFLVLPAPCVVNSRYLDEAKLETIMKSLGYVQVKKKLSNKLVYYLWRMNSVKPVRTIPFKKEELRPGGARNNFAIVLKGGQKL</sequence>
<proteinExistence type="inferred from homology"/>
<dbReference type="EC" id="2.1.1.-" evidence="4"/>
<feature type="region of interest" description="Disordered" evidence="5">
    <location>
        <begin position="1"/>
        <end position="23"/>
    </location>
</feature>
<keyword evidence="3 4" id="KW-0949">S-adenosyl-L-methionine</keyword>
<evidence type="ECO:0000256" key="4">
    <source>
        <dbReference type="HAMAP-Rule" id="MF_03044"/>
    </source>
</evidence>
<dbReference type="KEGG" id="mbe:MBM_07039"/>
<keyword evidence="2 4" id="KW-0808">Transferase</keyword>
<dbReference type="GO" id="GO:0016433">
    <property type="term" value="F:rRNA (adenine) methyltransferase activity"/>
    <property type="evidence" value="ECO:0007669"/>
    <property type="project" value="UniProtKB-UniRule"/>
</dbReference>
<accession>K1X1Z5</accession>
<feature type="binding site" evidence="4">
    <location>
        <position position="121"/>
    </location>
    <ligand>
        <name>S-adenosyl-L-methionine</name>
        <dbReference type="ChEBI" id="CHEBI:59789"/>
    </ligand>
</feature>
<dbReference type="STRING" id="1072389.K1X1Z5"/>
<dbReference type="EMBL" id="JH921444">
    <property type="protein sequence ID" value="EKD14828.1"/>
    <property type="molecule type" value="Genomic_DNA"/>
</dbReference>
<feature type="binding site" evidence="4">
    <location>
        <position position="141"/>
    </location>
    <ligand>
        <name>S-adenosyl-L-methionine</name>
        <dbReference type="ChEBI" id="CHEBI:59789"/>
    </ligand>
</feature>
<dbReference type="InterPro" id="IPR029063">
    <property type="entry name" value="SAM-dependent_MTases_sf"/>
</dbReference>
<name>K1X1Z5_MARBU</name>
<evidence type="ECO:0000256" key="2">
    <source>
        <dbReference type="ARBA" id="ARBA00022679"/>
    </source>
</evidence>
<dbReference type="OMA" id="FHRTSKW"/>